<comment type="caution">
    <text evidence="3">The sequence shown here is derived from an EMBL/GenBank/DDBJ whole genome shotgun (WGS) entry which is preliminary data.</text>
</comment>
<evidence type="ECO:0000256" key="1">
    <source>
        <dbReference type="SAM" id="MobiDB-lite"/>
    </source>
</evidence>
<gene>
    <name evidence="3" type="ORF">GCM10025760_19860</name>
</gene>
<name>A0ABP9MCC4_9MICO</name>
<proteinExistence type="predicted"/>
<feature type="region of interest" description="Disordered" evidence="1">
    <location>
        <begin position="1"/>
        <end position="23"/>
    </location>
</feature>
<protein>
    <submittedName>
        <fullName evidence="3">Uncharacterized protein</fullName>
    </submittedName>
</protein>
<sequence length="110" mass="11995">MGSTGDGFENGPRERIGGGAGDGCAQVAHRAHLRRLGRSDTRTAYPGDMDYWVAALWTLLPTVLVSLIFFFVLRSIVRADRTERRVYAKIQAEERAKRGLPPVAPGPADG</sequence>
<keyword evidence="4" id="KW-1185">Reference proteome</keyword>
<organism evidence="3 4">
    <name type="scientific">Microbacterium yannicii</name>
    <dbReference type="NCBI Taxonomy" id="671622"/>
    <lineage>
        <taxon>Bacteria</taxon>
        <taxon>Bacillati</taxon>
        <taxon>Actinomycetota</taxon>
        <taxon>Actinomycetes</taxon>
        <taxon>Micrococcales</taxon>
        <taxon>Microbacteriaceae</taxon>
        <taxon>Microbacterium</taxon>
    </lineage>
</organism>
<evidence type="ECO:0000256" key="2">
    <source>
        <dbReference type="SAM" id="Phobius"/>
    </source>
</evidence>
<reference evidence="4" key="1">
    <citation type="journal article" date="2019" name="Int. J. Syst. Evol. Microbiol.">
        <title>The Global Catalogue of Microorganisms (GCM) 10K type strain sequencing project: providing services to taxonomists for standard genome sequencing and annotation.</title>
        <authorList>
            <consortium name="The Broad Institute Genomics Platform"/>
            <consortium name="The Broad Institute Genome Sequencing Center for Infectious Disease"/>
            <person name="Wu L."/>
            <person name="Ma J."/>
        </authorList>
    </citation>
    <scope>NUCLEOTIDE SEQUENCE [LARGE SCALE GENOMIC DNA]</scope>
    <source>
        <strain evidence="4">JCM 18959</strain>
    </source>
</reference>
<evidence type="ECO:0000313" key="4">
    <source>
        <dbReference type="Proteomes" id="UP001501407"/>
    </source>
</evidence>
<keyword evidence="2" id="KW-0812">Transmembrane</keyword>
<dbReference type="EMBL" id="BAABKZ010000002">
    <property type="protein sequence ID" value="GAA5091955.1"/>
    <property type="molecule type" value="Genomic_DNA"/>
</dbReference>
<keyword evidence="2" id="KW-1133">Transmembrane helix</keyword>
<evidence type="ECO:0000313" key="3">
    <source>
        <dbReference type="EMBL" id="GAA5091955.1"/>
    </source>
</evidence>
<feature type="transmembrane region" description="Helical" evidence="2">
    <location>
        <begin position="51"/>
        <end position="73"/>
    </location>
</feature>
<keyword evidence="2" id="KW-0472">Membrane</keyword>
<dbReference type="Proteomes" id="UP001501407">
    <property type="component" value="Unassembled WGS sequence"/>
</dbReference>
<accession>A0ABP9MCC4</accession>